<keyword evidence="1" id="KW-0963">Cytoplasm</keyword>
<comment type="function">
    <text evidence="1">S-adenosyl-L-methionine-dependent protein-lysine N-methyltransferase that methylates elongation factor 1-alpha.</text>
</comment>
<dbReference type="InterPro" id="IPR029063">
    <property type="entry name" value="SAM-dependent_MTases_sf"/>
</dbReference>
<keyword evidence="1" id="KW-0808">Transferase</keyword>
<feature type="binding site" evidence="1">
    <location>
        <position position="113"/>
    </location>
    <ligand>
        <name>S-adenosyl-L-methionine</name>
        <dbReference type="ChEBI" id="CHEBI:59789"/>
    </ligand>
</feature>
<dbReference type="GO" id="GO:0032259">
    <property type="term" value="P:methylation"/>
    <property type="evidence" value="ECO:0007669"/>
    <property type="project" value="UniProtKB-KW"/>
</dbReference>
<name>A0A0N0RYA0_9EURO</name>
<dbReference type="GO" id="GO:0016279">
    <property type="term" value="F:protein-lysine N-methyltransferase activity"/>
    <property type="evidence" value="ECO:0007669"/>
    <property type="project" value="UniProtKB-UniRule"/>
</dbReference>
<dbReference type="Proteomes" id="UP000037696">
    <property type="component" value="Unassembled WGS sequence"/>
</dbReference>
<keyword evidence="1" id="KW-0949">S-adenosyl-L-methionine</keyword>
<feature type="binding site" evidence="1">
    <location>
        <begin position="140"/>
        <end position="142"/>
    </location>
    <ligand>
        <name>S-adenosyl-L-methionine</name>
        <dbReference type="ChEBI" id="CHEBI:59789"/>
    </ligand>
</feature>
<feature type="compositionally biased region" description="Pro residues" evidence="2">
    <location>
        <begin position="52"/>
        <end position="64"/>
    </location>
</feature>
<comment type="subcellular location">
    <subcellularLocation>
        <location evidence="1">Cytoplasm</location>
    </subcellularLocation>
</comment>
<sequence>MDINVHNYDIDVFQFSFLLACGVSPTKNFLRLTINNNFTNIPKKKMIEIPMPTLPGPESSPPSSPDGLRINDSLAPPRELKTAVTTDVSFDGLLKEPLLLKEDLKDGCGGQLWPAGMALAKYILSHHAIDLSDKTIVELGAGGGLVGLAVARGCHIKQPIYITDQEPMFSLMESNIQLNNLGANATAAILNWGEPIPDQIPSRPDVIIAADCVYFEPAFPLLITTLQDLLGPNSVCYFCYKRRRRADMRFMKMAKRAFEMEQVHDDPGAETYNRENIFLYTIRAKRLDQKSDTR</sequence>
<dbReference type="InterPro" id="IPR033684">
    <property type="entry name" value="EFM6"/>
</dbReference>
<comment type="caution">
    <text evidence="3">The sequence shown here is derived from an EMBL/GenBank/DDBJ whole genome shotgun (WGS) entry which is preliminary data.</text>
</comment>
<comment type="similarity">
    <text evidence="1">Belongs to the class I-like SAM-binding methyltransferase superfamily. METTL21 family. EFM6 subfamily.</text>
</comment>
<dbReference type="GO" id="GO:0005829">
    <property type="term" value="C:cytosol"/>
    <property type="evidence" value="ECO:0007669"/>
    <property type="project" value="TreeGrafter"/>
</dbReference>
<dbReference type="HAMAP" id="MF_03198">
    <property type="entry name" value="Methyltr_EFM6"/>
    <property type="match status" value="1"/>
</dbReference>
<reference evidence="3 4" key="1">
    <citation type="submission" date="2015-08" db="EMBL/GenBank/DDBJ databases">
        <title>Genome sequencing of Penicillium nordicum.</title>
        <authorList>
            <person name="Nguyen H.D."/>
            <person name="Seifert K.A."/>
        </authorList>
    </citation>
    <scope>NUCLEOTIDE SEQUENCE [LARGE SCALE GENOMIC DNA]</scope>
    <source>
        <strain evidence="3 4">DAOMC 185683</strain>
    </source>
</reference>
<dbReference type="AlphaFoldDB" id="A0A0N0RYA0"/>
<dbReference type="PANTHER" id="PTHR14614">
    <property type="entry name" value="HEPATOCELLULAR CARCINOMA-ASSOCIATED ANTIGEN"/>
    <property type="match status" value="1"/>
</dbReference>
<evidence type="ECO:0000313" key="4">
    <source>
        <dbReference type="Proteomes" id="UP000037696"/>
    </source>
</evidence>
<evidence type="ECO:0000256" key="2">
    <source>
        <dbReference type="SAM" id="MobiDB-lite"/>
    </source>
</evidence>
<dbReference type="SUPFAM" id="SSF53335">
    <property type="entry name" value="S-adenosyl-L-methionine-dependent methyltransferases"/>
    <property type="match status" value="1"/>
</dbReference>
<proteinExistence type="inferred from homology"/>
<dbReference type="EMBL" id="LHQQ01000156">
    <property type="protein sequence ID" value="KOS40629.1"/>
    <property type="molecule type" value="Genomic_DNA"/>
</dbReference>
<dbReference type="PANTHER" id="PTHR14614:SF152">
    <property type="entry name" value="PROTEIN-LYSINE N-METHYLTRANSFERASE EFM6"/>
    <property type="match status" value="1"/>
</dbReference>
<feature type="binding site" evidence="1">
    <location>
        <position position="210"/>
    </location>
    <ligand>
        <name>S-adenosyl-L-methionine</name>
        <dbReference type="ChEBI" id="CHEBI:59789"/>
    </ligand>
</feature>
<dbReference type="STRING" id="229535.A0A0N0RYA0"/>
<evidence type="ECO:0000313" key="3">
    <source>
        <dbReference type="EMBL" id="KOS40629.1"/>
    </source>
</evidence>
<gene>
    <name evidence="1" type="primary">EFM6</name>
    <name evidence="3" type="ORF">ACN38_g8507</name>
</gene>
<keyword evidence="1" id="KW-0489">Methyltransferase</keyword>
<feature type="binding site" evidence="1">
    <location>
        <position position="164"/>
    </location>
    <ligand>
        <name>S-adenosyl-L-methionine</name>
        <dbReference type="ChEBI" id="CHEBI:59789"/>
    </ligand>
</feature>
<protein>
    <recommendedName>
        <fullName evidence="1">Protein-lysine N-methyltransferase EFM6</fullName>
        <ecNumber evidence="1">2.1.1.-</ecNumber>
    </recommendedName>
    <alternativeName>
        <fullName evidence="1">Elongation factor methyltransferase 6</fullName>
    </alternativeName>
</protein>
<dbReference type="Gene3D" id="3.40.50.150">
    <property type="entry name" value="Vaccinia Virus protein VP39"/>
    <property type="match status" value="1"/>
</dbReference>
<dbReference type="EC" id="2.1.1.-" evidence="1"/>
<feature type="region of interest" description="Disordered" evidence="2">
    <location>
        <begin position="50"/>
        <end position="73"/>
    </location>
</feature>
<dbReference type="Pfam" id="PF10294">
    <property type="entry name" value="Methyltransf_16"/>
    <property type="match status" value="1"/>
</dbReference>
<dbReference type="InterPro" id="IPR019410">
    <property type="entry name" value="Methyltransf_16"/>
</dbReference>
<accession>A0A0N0RYA0</accession>
<organism evidence="3 4">
    <name type="scientific">Penicillium nordicum</name>
    <dbReference type="NCBI Taxonomy" id="229535"/>
    <lineage>
        <taxon>Eukaryota</taxon>
        <taxon>Fungi</taxon>
        <taxon>Dikarya</taxon>
        <taxon>Ascomycota</taxon>
        <taxon>Pezizomycotina</taxon>
        <taxon>Eurotiomycetes</taxon>
        <taxon>Eurotiomycetidae</taxon>
        <taxon>Eurotiales</taxon>
        <taxon>Aspergillaceae</taxon>
        <taxon>Penicillium</taxon>
    </lineage>
</organism>
<keyword evidence="4" id="KW-1185">Reference proteome</keyword>
<dbReference type="OrthoDB" id="407325at2759"/>
<evidence type="ECO:0000256" key="1">
    <source>
        <dbReference type="HAMAP-Rule" id="MF_03198"/>
    </source>
</evidence>
<feature type="binding site" evidence="1">
    <location>
        <position position="192"/>
    </location>
    <ligand>
        <name>S-adenosyl-L-methionine</name>
        <dbReference type="ChEBI" id="CHEBI:59789"/>
    </ligand>
</feature>